<dbReference type="InterPro" id="IPR029063">
    <property type="entry name" value="SAM-dependent_MTases_sf"/>
</dbReference>
<keyword evidence="5" id="KW-0460">Magnesium</keyword>
<evidence type="ECO:0000256" key="1">
    <source>
        <dbReference type="ARBA" id="ARBA00007967"/>
    </source>
</evidence>
<proteinExistence type="inferred from homology"/>
<dbReference type="Gene3D" id="3.40.50.150">
    <property type="entry name" value="Vaccinia Virus protein VP39"/>
    <property type="match status" value="1"/>
</dbReference>
<keyword evidence="4" id="KW-0479">Metal-binding</keyword>
<evidence type="ECO:0000313" key="7">
    <source>
        <dbReference type="Proteomes" id="UP001318860"/>
    </source>
</evidence>
<name>A0ABR0VJ31_REHGL</name>
<dbReference type="EMBL" id="JABTTQ020001173">
    <property type="protein sequence ID" value="KAK6134171.1"/>
    <property type="molecule type" value="Genomic_DNA"/>
</dbReference>
<keyword evidence="2" id="KW-0489">Methyltransferase</keyword>
<dbReference type="Gene3D" id="1.10.1200.270">
    <property type="entry name" value="Methyltransferase, alpha-helical capping domain"/>
    <property type="match status" value="1"/>
</dbReference>
<protein>
    <submittedName>
        <fullName evidence="6">Uncharacterized protein</fullName>
    </submittedName>
</protein>
<sequence>MAPNIYCLLCRTSFPEQSFVKTYKIPIRHECWNGPLSYVQNSSYQRGVIHVAKPIIEQEIATKLDAQHLASISPNGLCIADFGCSTGHNSFPAMQFIIQAIKQNLEYTKIPEFYVYFNDVVTNDFNTLFNLLPPDRLYRAAAMPGDFHGRLLPEYSLHFGYSSCSLHWLTEIPKAVADRDSLAWNKGEILYTGDRKEVCEAYLEQYSRDIESFLKSRAVEMVGGGLMALLVPAVPEFWNPEIEYTIPSDINLMGSCLMDMAKKSWRKNRRGGSGPGITRLMGRFSEEKVDSFNIPFYFTTPQQLKAIMEKSHSFSIERTEILNNPGKYTLPSVNARAAFFRAVHERLLTDHFGSEIIDELFGHYMEKLAVSPVFLNPDNDKSVVILVVLKRKID</sequence>
<dbReference type="SUPFAM" id="SSF53335">
    <property type="entry name" value="S-adenosyl-L-methionine-dependent methyltransferases"/>
    <property type="match status" value="1"/>
</dbReference>
<comment type="similarity">
    <text evidence="1">Belongs to the methyltransferase superfamily. Type-7 methyltransferase family.</text>
</comment>
<dbReference type="InterPro" id="IPR005299">
    <property type="entry name" value="MeTrfase_7"/>
</dbReference>
<keyword evidence="7" id="KW-1185">Reference proteome</keyword>
<evidence type="ECO:0000313" key="6">
    <source>
        <dbReference type="EMBL" id="KAK6134171.1"/>
    </source>
</evidence>
<keyword evidence="3" id="KW-0808">Transferase</keyword>
<evidence type="ECO:0000256" key="3">
    <source>
        <dbReference type="ARBA" id="ARBA00022679"/>
    </source>
</evidence>
<evidence type="ECO:0000256" key="2">
    <source>
        <dbReference type="ARBA" id="ARBA00022603"/>
    </source>
</evidence>
<dbReference type="InterPro" id="IPR042086">
    <property type="entry name" value="MeTrfase_capping"/>
</dbReference>
<accession>A0ABR0VJ31</accession>
<evidence type="ECO:0000256" key="5">
    <source>
        <dbReference type="ARBA" id="ARBA00022842"/>
    </source>
</evidence>
<evidence type="ECO:0000256" key="4">
    <source>
        <dbReference type="ARBA" id="ARBA00022723"/>
    </source>
</evidence>
<dbReference type="Pfam" id="PF03492">
    <property type="entry name" value="Methyltransf_7"/>
    <property type="match status" value="2"/>
</dbReference>
<gene>
    <name evidence="6" type="ORF">DH2020_032083</name>
</gene>
<dbReference type="Proteomes" id="UP001318860">
    <property type="component" value="Unassembled WGS sequence"/>
</dbReference>
<organism evidence="6 7">
    <name type="scientific">Rehmannia glutinosa</name>
    <name type="common">Chinese foxglove</name>
    <dbReference type="NCBI Taxonomy" id="99300"/>
    <lineage>
        <taxon>Eukaryota</taxon>
        <taxon>Viridiplantae</taxon>
        <taxon>Streptophyta</taxon>
        <taxon>Embryophyta</taxon>
        <taxon>Tracheophyta</taxon>
        <taxon>Spermatophyta</taxon>
        <taxon>Magnoliopsida</taxon>
        <taxon>eudicotyledons</taxon>
        <taxon>Gunneridae</taxon>
        <taxon>Pentapetalae</taxon>
        <taxon>asterids</taxon>
        <taxon>lamiids</taxon>
        <taxon>Lamiales</taxon>
        <taxon>Orobanchaceae</taxon>
        <taxon>Rehmannieae</taxon>
        <taxon>Rehmannia</taxon>
    </lineage>
</organism>
<dbReference type="PANTHER" id="PTHR31009">
    <property type="entry name" value="S-ADENOSYL-L-METHIONINE:CARBOXYL METHYLTRANSFERASE FAMILY PROTEIN"/>
    <property type="match status" value="1"/>
</dbReference>
<reference evidence="6 7" key="1">
    <citation type="journal article" date="2021" name="Comput. Struct. Biotechnol. J.">
        <title>De novo genome assembly of the potent medicinal plant Rehmannia glutinosa using nanopore technology.</title>
        <authorList>
            <person name="Ma L."/>
            <person name="Dong C."/>
            <person name="Song C."/>
            <person name="Wang X."/>
            <person name="Zheng X."/>
            <person name="Niu Y."/>
            <person name="Chen S."/>
            <person name="Feng W."/>
        </authorList>
    </citation>
    <scope>NUCLEOTIDE SEQUENCE [LARGE SCALE GENOMIC DNA]</scope>
    <source>
        <strain evidence="6">DH-2019</strain>
    </source>
</reference>
<comment type="caution">
    <text evidence="6">The sequence shown here is derived from an EMBL/GenBank/DDBJ whole genome shotgun (WGS) entry which is preliminary data.</text>
</comment>